<protein>
    <submittedName>
        <fullName evidence="1">Uncharacterized protein</fullName>
    </submittedName>
</protein>
<name>X0WJM9_9ZZZZ</name>
<dbReference type="EMBL" id="BARS01032018">
    <property type="protein sequence ID" value="GAG24713.1"/>
    <property type="molecule type" value="Genomic_DNA"/>
</dbReference>
<dbReference type="AlphaFoldDB" id="X0WJM9"/>
<reference evidence="1" key="1">
    <citation type="journal article" date="2014" name="Front. Microbiol.">
        <title>High frequency of phylogenetically diverse reductive dehalogenase-homologous genes in deep subseafloor sedimentary metagenomes.</title>
        <authorList>
            <person name="Kawai M."/>
            <person name="Futagami T."/>
            <person name="Toyoda A."/>
            <person name="Takaki Y."/>
            <person name="Nishi S."/>
            <person name="Hori S."/>
            <person name="Arai W."/>
            <person name="Tsubouchi T."/>
            <person name="Morono Y."/>
            <person name="Uchiyama I."/>
            <person name="Ito T."/>
            <person name="Fujiyama A."/>
            <person name="Inagaki F."/>
            <person name="Takami H."/>
        </authorList>
    </citation>
    <scope>NUCLEOTIDE SEQUENCE</scope>
    <source>
        <strain evidence="1">Expedition CK06-06</strain>
    </source>
</reference>
<accession>X0WJM9</accession>
<organism evidence="1">
    <name type="scientific">marine sediment metagenome</name>
    <dbReference type="NCBI Taxonomy" id="412755"/>
    <lineage>
        <taxon>unclassified sequences</taxon>
        <taxon>metagenomes</taxon>
        <taxon>ecological metagenomes</taxon>
    </lineage>
</organism>
<proteinExistence type="predicted"/>
<comment type="caution">
    <text evidence="1">The sequence shown here is derived from an EMBL/GenBank/DDBJ whole genome shotgun (WGS) entry which is preliminary data.</text>
</comment>
<gene>
    <name evidence="1" type="ORF">S01H1_49747</name>
</gene>
<sequence>MLLALLCEDWKYKVVDNATKGMTDYGGKSRLQLVSENIKFNTAFEKIDTINQASLMIQRLKPLTKIQFESLFK</sequence>
<evidence type="ECO:0000313" key="1">
    <source>
        <dbReference type="EMBL" id="GAG24713.1"/>
    </source>
</evidence>